<organism evidence="1 2">
    <name type="scientific">Leptospira brenneri</name>
    <dbReference type="NCBI Taxonomy" id="2023182"/>
    <lineage>
        <taxon>Bacteria</taxon>
        <taxon>Pseudomonadati</taxon>
        <taxon>Spirochaetota</taxon>
        <taxon>Spirochaetia</taxon>
        <taxon>Leptospirales</taxon>
        <taxon>Leptospiraceae</taxon>
        <taxon>Leptospira</taxon>
    </lineage>
</organism>
<comment type="caution">
    <text evidence="1">The sequence shown here is derived from an EMBL/GenBank/DDBJ whole genome shotgun (WGS) entry which is preliminary data.</text>
</comment>
<evidence type="ECO:0000313" key="1">
    <source>
        <dbReference type="EMBL" id="TGK95463.1"/>
    </source>
</evidence>
<name>A0A2M9XZ71_9LEPT</name>
<dbReference type="OrthoDB" id="5638364at2"/>
<evidence type="ECO:0000313" key="2">
    <source>
        <dbReference type="Proteomes" id="UP000297891"/>
    </source>
</evidence>
<dbReference type="AlphaFoldDB" id="A0A2M9XZ71"/>
<dbReference type="Proteomes" id="UP000297891">
    <property type="component" value="Unassembled WGS sequence"/>
</dbReference>
<dbReference type="EMBL" id="RQFP01000001">
    <property type="protein sequence ID" value="TGK95463.1"/>
    <property type="molecule type" value="Genomic_DNA"/>
</dbReference>
<accession>A0A2M9XZ71</accession>
<keyword evidence="2" id="KW-1185">Reference proteome</keyword>
<protein>
    <submittedName>
        <fullName evidence="1">Uncharacterized protein</fullName>
    </submittedName>
</protein>
<gene>
    <name evidence="1" type="ORF">EHQ30_02140</name>
</gene>
<sequence>MQMELSLEQYETLLKLVYMGDWVISTLQAKDRSEDEPDTDSRFADVVRHVFAQADHAGLGNIVQIDQNNGEPYLTREFEEESGLVDILEDYEDEVFWQALIERLAHRDFLRHYGETAISQMAIEERIEKETPFHDKWAQEFHENGLENLKI</sequence>
<reference evidence="1" key="1">
    <citation type="journal article" date="2019" name="PLoS Negl. Trop. Dis.">
        <title>Revisiting the worldwide diversity of Leptospira species in the environment.</title>
        <authorList>
            <person name="Vincent A.T."/>
            <person name="Schiettekatte O."/>
            <person name="Bourhy P."/>
            <person name="Veyrier F.J."/>
            <person name="Picardeau M."/>
        </authorList>
    </citation>
    <scope>NUCLEOTIDE SEQUENCE [LARGE SCALE GENOMIC DNA]</scope>
    <source>
        <strain evidence="1">201800277</strain>
    </source>
</reference>
<proteinExistence type="predicted"/>